<keyword evidence="3" id="KW-0698">rRNA processing</keyword>
<feature type="region of interest" description="Disordered" evidence="9">
    <location>
        <begin position="245"/>
        <end position="266"/>
    </location>
</feature>
<evidence type="ECO:0000256" key="2">
    <source>
        <dbReference type="ARBA" id="ARBA00022517"/>
    </source>
</evidence>
<feature type="compositionally biased region" description="Basic and acidic residues" evidence="9">
    <location>
        <begin position="950"/>
        <end position="967"/>
    </location>
</feature>
<evidence type="ECO:0000256" key="8">
    <source>
        <dbReference type="PROSITE-ProRule" id="PRU00221"/>
    </source>
</evidence>
<dbReference type="PROSITE" id="PS50082">
    <property type="entry name" value="WD_REPEATS_2"/>
    <property type="match status" value="4"/>
</dbReference>
<feature type="domain" description="WD repeat-containing protein 75 second beta-propeller" evidence="10">
    <location>
        <begin position="496"/>
        <end position="766"/>
    </location>
</feature>
<dbReference type="Pfam" id="PF23769">
    <property type="entry name" value="Beta-prop_WDR75_2nd"/>
    <property type="match status" value="1"/>
</dbReference>
<evidence type="ECO:0000259" key="10">
    <source>
        <dbReference type="Pfam" id="PF23769"/>
    </source>
</evidence>
<evidence type="ECO:0000256" key="5">
    <source>
        <dbReference type="ARBA" id="ARBA00022737"/>
    </source>
</evidence>
<evidence type="ECO:0000256" key="7">
    <source>
        <dbReference type="ARBA" id="ARBA00023242"/>
    </source>
</evidence>
<dbReference type="InterPro" id="IPR001680">
    <property type="entry name" value="WD40_rpt"/>
</dbReference>
<feature type="region of interest" description="Disordered" evidence="9">
    <location>
        <begin position="932"/>
        <end position="967"/>
    </location>
</feature>
<comment type="caution">
    <text evidence="11">The sequence shown here is derived from an EMBL/GenBank/DDBJ whole genome shotgun (WGS) entry which is preliminary data.</text>
</comment>
<feature type="repeat" description="WD" evidence="8">
    <location>
        <begin position="323"/>
        <end position="346"/>
    </location>
</feature>
<dbReference type="Gene3D" id="2.130.10.10">
    <property type="entry name" value="YVTN repeat-like/Quinoprotein amine dehydrogenase"/>
    <property type="match status" value="3"/>
</dbReference>
<dbReference type="GO" id="GO:0032040">
    <property type="term" value="C:small-subunit processome"/>
    <property type="evidence" value="ECO:0007669"/>
    <property type="project" value="InterPro"/>
</dbReference>
<dbReference type="EMBL" id="PJQD01000035">
    <property type="protein sequence ID" value="POY73773.1"/>
    <property type="molecule type" value="Genomic_DNA"/>
</dbReference>
<dbReference type="STRING" id="741276.A0A2S5BAH3"/>
<organism evidence="11 12">
    <name type="scientific">Rhodotorula taiwanensis</name>
    <dbReference type="NCBI Taxonomy" id="741276"/>
    <lineage>
        <taxon>Eukaryota</taxon>
        <taxon>Fungi</taxon>
        <taxon>Dikarya</taxon>
        <taxon>Basidiomycota</taxon>
        <taxon>Pucciniomycotina</taxon>
        <taxon>Microbotryomycetes</taxon>
        <taxon>Sporidiobolales</taxon>
        <taxon>Sporidiobolaceae</taxon>
        <taxon>Rhodotorula</taxon>
    </lineage>
</organism>
<feature type="repeat" description="WD" evidence="8">
    <location>
        <begin position="379"/>
        <end position="420"/>
    </location>
</feature>
<keyword evidence="7" id="KW-0539">Nucleus</keyword>
<feature type="region of interest" description="Disordered" evidence="9">
    <location>
        <begin position="777"/>
        <end position="796"/>
    </location>
</feature>
<evidence type="ECO:0000256" key="9">
    <source>
        <dbReference type="SAM" id="MobiDB-lite"/>
    </source>
</evidence>
<evidence type="ECO:0000313" key="11">
    <source>
        <dbReference type="EMBL" id="POY73773.1"/>
    </source>
</evidence>
<dbReference type="PROSITE" id="PS50294">
    <property type="entry name" value="WD_REPEATS_REGION"/>
    <property type="match status" value="2"/>
</dbReference>
<dbReference type="SUPFAM" id="SSF51004">
    <property type="entry name" value="C-terminal (heme d1) domain of cytochrome cd1-nitrite reductase"/>
    <property type="match status" value="1"/>
</dbReference>
<dbReference type="InterPro" id="IPR011048">
    <property type="entry name" value="Haem_d1_sf"/>
</dbReference>
<dbReference type="GO" id="GO:2000234">
    <property type="term" value="P:positive regulation of rRNA processing"/>
    <property type="evidence" value="ECO:0007669"/>
    <property type="project" value="TreeGrafter"/>
</dbReference>
<dbReference type="InterPro" id="IPR015943">
    <property type="entry name" value="WD40/YVTN_repeat-like_dom_sf"/>
</dbReference>
<dbReference type="PANTHER" id="PTHR44215">
    <property type="entry name" value="WD REPEAT-CONTAINING PROTEIN 75"/>
    <property type="match status" value="1"/>
</dbReference>
<protein>
    <recommendedName>
        <fullName evidence="10">WD repeat-containing protein 75 second beta-propeller domain-containing protein</fullName>
    </recommendedName>
</protein>
<reference evidence="11 12" key="1">
    <citation type="journal article" date="2018" name="Front. Microbiol.">
        <title>Prospects for Fungal Bioremediation of Acidic Radioactive Waste Sites: Characterization and Genome Sequence of Rhodotorula taiwanensis MD1149.</title>
        <authorList>
            <person name="Tkavc R."/>
            <person name="Matrosova V.Y."/>
            <person name="Grichenko O.E."/>
            <person name="Gostincar C."/>
            <person name="Volpe R.P."/>
            <person name="Klimenkova P."/>
            <person name="Gaidamakova E.K."/>
            <person name="Zhou C.E."/>
            <person name="Stewart B.J."/>
            <person name="Lyman M.G."/>
            <person name="Malfatti S.A."/>
            <person name="Rubinfeld B."/>
            <person name="Courtot M."/>
            <person name="Singh J."/>
            <person name="Dalgard C.L."/>
            <person name="Hamilton T."/>
            <person name="Frey K.G."/>
            <person name="Gunde-Cimerman N."/>
            <person name="Dugan L."/>
            <person name="Daly M.J."/>
        </authorList>
    </citation>
    <scope>NUCLEOTIDE SEQUENCE [LARGE SCALE GENOMIC DNA]</scope>
    <source>
        <strain evidence="11 12">MD1149</strain>
    </source>
</reference>
<keyword evidence="2" id="KW-0690">Ribosome biogenesis</keyword>
<dbReference type="InterPro" id="IPR053826">
    <property type="entry name" value="WDR75"/>
</dbReference>
<keyword evidence="4 8" id="KW-0853">WD repeat</keyword>
<dbReference type="Pfam" id="PF23869">
    <property type="entry name" value="Beta-prop_WDR75_1st"/>
    <property type="match status" value="1"/>
</dbReference>
<feature type="region of interest" description="Disordered" evidence="9">
    <location>
        <begin position="875"/>
        <end position="911"/>
    </location>
</feature>
<keyword evidence="5" id="KW-0677">Repeat</keyword>
<evidence type="ECO:0000256" key="4">
    <source>
        <dbReference type="ARBA" id="ARBA00022574"/>
    </source>
</evidence>
<name>A0A2S5BAH3_9BASI</name>
<dbReference type="SUPFAM" id="SSF50998">
    <property type="entry name" value="Quinoprotein alcohol dehydrogenase-like"/>
    <property type="match status" value="1"/>
</dbReference>
<comment type="subcellular location">
    <subcellularLocation>
        <location evidence="1">Nucleus</location>
        <location evidence="1">Nucleolus</location>
    </subcellularLocation>
</comment>
<feature type="repeat" description="WD" evidence="8">
    <location>
        <begin position="604"/>
        <end position="637"/>
    </location>
</feature>
<evidence type="ECO:0000256" key="3">
    <source>
        <dbReference type="ARBA" id="ARBA00022552"/>
    </source>
</evidence>
<accession>A0A2S5BAH3</accession>
<evidence type="ECO:0000256" key="6">
    <source>
        <dbReference type="ARBA" id="ARBA00023163"/>
    </source>
</evidence>
<dbReference type="Proteomes" id="UP000237144">
    <property type="component" value="Unassembled WGS sequence"/>
</dbReference>
<dbReference type="GO" id="GO:0003723">
    <property type="term" value="F:RNA binding"/>
    <property type="evidence" value="ECO:0007669"/>
    <property type="project" value="InterPro"/>
</dbReference>
<feature type="compositionally biased region" description="Low complexity" evidence="9">
    <location>
        <begin position="935"/>
        <end position="948"/>
    </location>
</feature>
<keyword evidence="6" id="KW-0804">Transcription</keyword>
<sequence>MATVLPAQAAFNAKLNRSRPTQKERKLIRQQQQQTSLADADTVAEQDIVEAAVERSDAVPQKGGLDWLPLTDQSPHTCPAVFTPDAAYCFIASGAAVRIYSVRTTELLSTLSIPPSSSPDTDNGVLSRSTITAVLLSPSIPRQLVVTSTDGRVRVWDYVEGKLLRTLEMGAPVLHAAANDKLPDQLFVALAAPEEAGEGAPTANSVVGKGKARAALSASTGRSQVQLAGVYVVSLRAARSATAGTATTSSAAASAPSSPSTPVPPARRVRLAVPRQVRALALSPSGAVLASLTPTHVHLCQTAQLNKGFVKSVDAPIDGERFTTVAFHPTENIFATGNEKGQIRVWYNVLPRPAPTEGGDAQMDWAEADVGAEPSSSVLHWHARAVSSLAFTPNGAYLLSGGREAVLVLWQLHSGHQEYVPRLGAEIETLTVLEANASEGGEQQVAVRLRDGSTVFVGSQRLKIVKTIAGLKSDLSIARSSSAPIAASRTDLPVPLAIDPATSALVLPSGHPSSLQFYSPSSDAQLLELEISPSNRVASANGTVEPTRVERVAFSKPGSAGGKDEYWMATVDSWSREAYASVRQLKFWRKREGQPGFVLSTRIDRPHEAPITSIAFSPSSASPLLLTTSTDGRIKVWGPSSASEGAWQCRASLSYRSSAPVASAWSHDGSLFAVAHTKRTVTLWSVANAGQLVHAFPATAIGRPKSICFADKEGTQILCAGSSGAVCWDLLTLEETFSTSIEFAALVPKPQSSVLIGIEDVAPSSSGAEQPSALLYVSHPSSPLSTSPRKSKTRPLPHPVRQALWLPSLVAGDDDVSLAVTSADTTNSVALVGNAARSSSAAGAGVASRLPIATEGTTRLFDEIFGETDLSASKREARAAASEARPTPAGDKKQVRGGILGTADGEGTPAHTLPPIRMLWREVFHDAFAVRRSASDASPPSQAATAAPDRPAKQAEHDEALQPEWHVGDTETVRRIFAARLGV</sequence>
<gene>
    <name evidence="11" type="ORF">BMF94_3313</name>
</gene>
<dbReference type="GO" id="GO:0006364">
    <property type="term" value="P:rRNA processing"/>
    <property type="evidence" value="ECO:0007669"/>
    <property type="project" value="UniProtKB-KW"/>
</dbReference>
<keyword evidence="12" id="KW-1185">Reference proteome</keyword>
<dbReference type="GO" id="GO:0045943">
    <property type="term" value="P:positive regulation of transcription by RNA polymerase I"/>
    <property type="evidence" value="ECO:0007669"/>
    <property type="project" value="InterPro"/>
</dbReference>
<evidence type="ECO:0000313" key="12">
    <source>
        <dbReference type="Proteomes" id="UP000237144"/>
    </source>
</evidence>
<feature type="compositionally biased region" description="Low complexity" evidence="9">
    <location>
        <begin position="245"/>
        <end position="258"/>
    </location>
</feature>
<feature type="compositionally biased region" description="Polar residues" evidence="9">
    <location>
        <begin position="779"/>
        <end position="788"/>
    </location>
</feature>
<feature type="repeat" description="WD" evidence="8">
    <location>
        <begin position="131"/>
        <end position="166"/>
    </location>
</feature>
<proteinExistence type="predicted"/>
<dbReference type="PANTHER" id="PTHR44215:SF1">
    <property type="entry name" value="WD REPEAT-CONTAINING PROTEIN 75"/>
    <property type="match status" value="1"/>
</dbReference>
<evidence type="ECO:0000256" key="1">
    <source>
        <dbReference type="ARBA" id="ARBA00004604"/>
    </source>
</evidence>
<dbReference type="InterPro" id="IPR011047">
    <property type="entry name" value="Quinoprotein_ADH-like_sf"/>
</dbReference>
<dbReference type="OrthoDB" id="4096at2759"/>
<dbReference type="AlphaFoldDB" id="A0A2S5BAH3"/>
<dbReference type="InterPro" id="IPR057644">
    <property type="entry name" value="Beta-prop_WDR75_2nd"/>
</dbReference>
<dbReference type="SMART" id="SM00320">
    <property type="entry name" value="WD40"/>
    <property type="match status" value="6"/>
</dbReference>